<dbReference type="AlphaFoldDB" id="A0A0D7ACV9"/>
<proteinExistence type="predicted"/>
<feature type="compositionally biased region" description="Acidic residues" evidence="1">
    <location>
        <begin position="145"/>
        <end position="209"/>
    </location>
</feature>
<dbReference type="Proteomes" id="UP000054144">
    <property type="component" value="Unassembled WGS sequence"/>
</dbReference>
<dbReference type="EMBL" id="KN881851">
    <property type="protein sequence ID" value="KIY48254.1"/>
    <property type="molecule type" value="Genomic_DNA"/>
</dbReference>
<feature type="region of interest" description="Disordered" evidence="1">
    <location>
        <begin position="141"/>
        <end position="217"/>
    </location>
</feature>
<reference evidence="2 3" key="1">
    <citation type="journal article" date="2015" name="Fungal Genet. Biol.">
        <title>Evolution of novel wood decay mechanisms in Agaricales revealed by the genome sequences of Fistulina hepatica and Cylindrobasidium torrendii.</title>
        <authorList>
            <person name="Floudas D."/>
            <person name="Held B.W."/>
            <person name="Riley R."/>
            <person name="Nagy L.G."/>
            <person name="Koehler G."/>
            <person name="Ransdell A.S."/>
            <person name="Younus H."/>
            <person name="Chow J."/>
            <person name="Chiniquy J."/>
            <person name="Lipzen A."/>
            <person name="Tritt A."/>
            <person name="Sun H."/>
            <person name="Haridas S."/>
            <person name="LaButti K."/>
            <person name="Ohm R.A."/>
            <person name="Kues U."/>
            <person name="Blanchette R.A."/>
            <person name="Grigoriev I.V."/>
            <person name="Minto R.E."/>
            <person name="Hibbett D.S."/>
        </authorList>
    </citation>
    <scope>NUCLEOTIDE SEQUENCE [LARGE SCALE GENOMIC DNA]</scope>
    <source>
        <strain evidence="2 3">ATCC 64428</strain>
    </source>
</reference>
<evidence type="ECO:0000256" key="1">
    <source>
        <dbReference type="SAM" id="MobiDB-lite"/>
    </source>
</evidence>
<gene>
    <name evidence="2" type="ORF">FISHEDRAFT_65797</name>
</gene>
<keyword evidence="3" id="KW-1185">Reference proteome</keyword>
<name>A0A0D7ACV9_9AGAR</name>
<accession>A0A0D7ACV9</accession>
<dbReference type="OrthoDB" id="2387165at2759"/>
<protein>
    <submittedName>
        <fullName evidence="2">Uncharacterized protein</fullName>
    </submittedName>
</protein>
<evidence type="ECO:0000313" key="2">
    <source>
        <dbReference type="EMBL" id="KIY48254.1"/>
    </source>
</evidence>
<organism evidence="2 3">
    <name type="scientific">Fistulina hepatica ATCC 64428</name>
    <dbReference type="NCBI Taxonomy" id="1128425"/>
    <lineage>
        <taxon>Eukaryota</taxon>
        <taxon>Fungi</taxon>
        <taxon>Dikarya</taxon>
        <taxon>Basidiomycota</taxon>
        <taxon>Agaricomycotina</taxon>
        <taxon>Agaricomycetes</taxon>
        <taxon>Agaricomycetidae</taxon>
        <taxon>Agaricales</taxon>
        <taxon>Fistulinaceae</taxon>
        <taxon>Fistulina</taxon>
    </lineage>
</organism>
<sequence>MCGTVPEVKLDMDTISDVIASNLAFRLFGHVLFLKGQILFPIGQLGRLPSGKAPKIRNEFVNAVDTLQSHLDTTFTALSTAFARSAAALSCPESFSADDATKRRAYMAILIGPSIHSAKAKVFLGIDGLRARIWGQRDEAAADFSGDDSDEQENGSGDDDDDISELDSDGDEGTEAPPDDDEGQESSDDENTEDDGEDDYSESEDELPAVEEQQQVRTADRLLSRIMASAEAEGEGLTGELPLTQTHIVIRAPRRFVHPAWTPQQNASIALEGMLQTFLDESNLLCSTEATAIRSNGMAKRRRPKVEGVWLSCRNGIRINYKEPTEDVSEEDEMIWWHWSGGKIVGFSDW</sequence>
<evidence type="ECO:0000313" key="3">
    <source>
        <dbReference type="Proteomes" id="UP000054144"/>
    </source>
</evidence>